<accession>A0ABQ3MKH0</accession>
<keyword evidence="2" id="KW-1185">Reference proteome</keyword>
<comment type="caution">
    <text evidence="1">The sequence shown here is derived from an EMBL/GenBank/DDBJ whole genome shotgun (WGS) entry which is preliminary data.</text>
</comment>
<reference evidence="2" key="1">
    <citation type="journal article" date="2019" name="Int. J. Syst. Evol. Microbiol.">
        <title>The Global Catalogue of Microorganisms (GCM) 10K type strain sequencing project: providing services to taxonomists for standard genome sequencing and annotation.</title>
        <authorList>
            <consortium name="The Broad Institute Genomics Platform"/>
            <consortium name="The Broad Institute Genome Sequencing Center for Infectious Disease"/>
            <person name="Wu L."/>
            <person name="Ma J."/>
        </authorList>
    </citation>
    <scope>NUCLEOTIDE SEQUENCE [LARGE SCALE GENOMIC DNA]</scope>
    <source>
        <strain evidence="2">CGMCC 4.7367</strain>
    </source>
</reference>
<evidence type="ECO:0000313" key="2">
    <source>
        <dbReference type="Proteomes" id="UP000605568"/>
    </source>
</evidence>
<dbReference type="Proteomes" id="UP000605568">
    <property type="component" value="Unassembled WGS sequence"/>
</dbReference>
<gene>
    <name evidence="1" type="ORF">GCM10017774_49980</name>
</gene>
<name>A0ABQ3MKH0_9PSEU</name>
<protein>
    <submittedName>
        <fullName evidence="1">Uncharacterized protein</fullName>
    </submittedName>
</protein>
<sequence length="106" mass="11697">MRAIAAFERTHFGPGSTARALTTWSKFVHGTIRAINGPAPDSSSCPCCEDDGPDEHRTILRLALHALPAQAARELMLLVRPLDELYLSRSYPRPDNADLRAELTVE</sequence>
<evidence type="ECO:0000313" key="1">
    <source>
        <dbReference type="EMBL" id="GHH46680.1"/>
    </source>
</evidence>
<dbReference type="EMBL" id="BNAR01000007">
    <property type="protein sequence ID" value="GHH46680.1"/>
    <property type="molecule type" value="Genomic_DNA"/>
</dbReference>
<proteinExistence type="predicted"/>
<organism evidence="1 2">
    <name type="scientific">Lentzea cavernae</name>
    <dbReference type="NCBI Taxonomy" id="2020703"/>
    <lineage>
        <taxon>Bacteria</taxon>
        <taxon>Bacillati</taxon>
        <taxon>Actinomycetota</taxon>
        <taxon>Actinomycetes</taxon>
        <taxon>Pseudonocardiales</taxon>
        <taxon>Pseudonocardiaceae</taxon>
        <taxon>Lentzea</taxon>
    </lineage>
</organism>